<protein>
    <submittedName>
        <fullName evidence="1">Uncharacterized protein</fullName>
    </submittedName>
</protein>
<dbReference type="AlphaFoldDB" id="A0A6B2R5D1"/>
<evidence type="ECO:0000313" key="1">
    <source>
        <dbReference type="EMBL" id="NDY84267.1"/>
    </source>
</evidence>
<organism evidence="1">
    <name type="scientific">Sheuella amnicola</name>
    <dbReference type="NCBI Taxonomy" id="2707330"/>
    <lineage>
        <taxon>Bacteria</taxon>
        <taxon>Pseudomonadati</taxon>
        <taxon>Pseudomonadota</taxon>
        <taxon>Betaproteobacteria</taxon>
        <taxon>Burkholderiales</taxon>
        <taxon>Alcaligenaceae</taxon>
        <taxon>Sheuella</taxon>
    </lineage>
</organism>
<comment type="caution">
    <text evidence="1">The sequence shown here is derived from an EMBL/GenBank/DDBJ whole genome shotgun (WGS) entry which is preliminary data.</text>
</comment>
<dbReference type="RefSeq" id="WP_163656078.1">
    <property type="nucleotide sequence ID" value="NZ_JAAGRN010000010.1"/>
</dbReference>
<proteinExistence type="predicted"/>
<accession>A0A6B2R5D1</accession>
<sequence>MRRFTAICRQLIKQYEILSEVGCAVVKQVSLRANAKFYGHGVRNICAVALILGLSACGIPRPDNSQIKPAPADAVEPVCKAVANGNALVGNWYVVTKQAGVAGEIQNLLTLSADGKFRQQTRVKQGRNIRSELRETGCWESANGQLVTRVTRSNGELVDFNDAIYTTTYIIEKVDANRLMYRDSRPNSKSNFAKKVQDSFRM</sequence>
<dbReference type="EMBL" id="JAAGRN010000010">
    <property type="protein sequence ID" value="NDY84267.1"/>
    <property type="molecule type" value="Genomic_DNA"/>
</dbReference>
<name>A0A6B2R5D1_9BURK</name>
<gene>
    <name evidence="1" type="ORF">G3I67_13620</name>
</gene>
<reference evidence="1" key="1">
    <citation type="submission" date="2020-02" db="EMBL/GenBank/DDBJ databases">
        <authorList>
            <person name="Chen W.-M."/>
        </authorList>
    </citation>
    <scope>NUCLEOTIDE SEQUENCE</scope>
    <source>
        <strain evidence="1">NBD-18</strain>
    </source>
</reference>